<comment type="caution">
    <text evidence="1">The sequence shown here is derived from an EMBL/GenBank/DDBJ whole genome shotgun (WGS) entry which is preliminary data.</text>
</comment>
<dbReference type="EMBL" id="CAJNYD010000115">
    <property type="protein sequence ID" value="CAF3216798.1"/>
    <property type="molecule type" value="Genomic_DNA"/>
</dbReference>
<evidence type="ECO:0000313" key="1">
    <source>
        <dbReference type="EMBL" id="CAF3216798.1"/>
    </source>
</evidence>
<gene>
    <name evidence="1" type="ORF">LUA448_LOCUS3052</name>
</gene>
<name>A0A817QTT9_9BILA</name>
<sequence>MSADNYNNFKCSAVFLEGYGRGYDTISSRHRQCTSTSSGSIFYSSWLARKRLILSAGNKRSKTYHQKNVEYDGNDIDPKSDEQGSQGIDIISAMEIDTDKQHDDQTVLEPVKRINEKLKEKTDDKVYHLYVSVPVLGQRSIVEGCRLKTEITEYKMVAFEYQNVERRIFWHKDVGLGEILDDIKFEFGLPDSASLRLINAAKNYRVVGFNAGTLWKFDDAEELKYRIVVRGGTSKGSRGTVGNDRKARDIAGKWKQYSGRKLPDFFPMDSGNFSTHFRSAPPVSALGNHWPGYINEIVTPGFKQRVSNEGMPSTSNSGTYDDLIIELGSSRLVPITN</sequence>
<dbReference type="Proteomes" id="UP000663833">
    <property type="component" value="Unassembled WGS sequence"/>
</dbReference>
<protein>
    <submittedName>
        <fullName evidence="1">Uncharacterized protein</fullName>
    </submittedName>
</protein>
<organism evidence="1 2">
    <name type="scientific">Rotaria socialis</name>
    <dbReference type="NCBI Taxonomy" id="392032"/>
    <lineage>
        <taxon>Eukaryota</taxon>
        <taxon>Metazoa</taxon>
        <taxon>Spiralia</taxon>
        <taxon>Gnathifera</taxon>
        <taxon>Rotifera</taxon>
        <taxon>Eurotatoria</taxon>
        <taxon>Bdelloidea</taxon>
        <taxon>Philodinida</taxon>
        <taxon>Philodinidae</taxon>
        <taxon>Rotaria</taxon>
    </lineage>
</organism>
<evidence type="ECO:0000313" key="2">
    <source>
        <dbReference type="Proteomes" id="UP000663833"/>
    </source>
</evidence>
<dbReference type="AlphaFoldDB" id="A0A817QTT9"/>
<accession>A0A817QTT9</accession>
<reference evidence="1" key="1">
    <citation type="submission" date="2021-02" db="EMBL/GenBank/DDBJ databases">
        <authorList>
            <person name="Nowell W R."/>
        </authorList>
    </citation>
    <scope>NUCLEOTIDE SEQUENCE</scope>
</reference>
<proteinExistence type="predicted"/>